<comment type="caution">
    <text evidence="5">The sequence shown here is derived from an EMBL/GenBank/DDBJ whole genome shotgun (WGS) entry which is preliminary data.</text>
</comment>
<dbReference type="EMBL" id="JASZYV010000002">
    <property type="protein sequence ID" value="MDM0045441.1"/>
    <property type="molecule type" value="Genomic_DNA"/>
</dbReference>
<evidence type="ECO:0000313" key="6">
    <source>
        <dbReference type="Proteomes" id="UP001174908"/>
    </source>
</evidence>
<gene>
    <name evidence="5" type="ORF">QTH91_13180</name>
</gene>
<keyword evidence="6" id="KW-1185">Reference proteome</keyword>
<dbReference type="PROSITE" id="PS50995">
    <property type="entry name" value="HTH_MARR_2"/>
    <property type="match status" value="1"/>
</dbReference>
<dbReference type="InterPro" id="IPR039422">
    <property type="entry name" value="MarR/SlyA-like"/>
</dbReference>
<dbReference type="SUPFAM" id="SSF46785">
    <property type="entry name" value="Winged helix' DNA-binding domain"/>
    <property type="match status" value="1"/>
</dbReference>
<dbReference type="InterPro" id="IPR036388">
    <property type="entry name" value="WH-like_DNA-bd_sf"/>
</dbReference>
<dbReference type="InterPro" id="IPR000835">
    <property type="entry name" value="HTH_MarR-typ"/>
</dbReference>
<dbReference type="PANTHER" id="PTHR33164:SF64">
    <property type="entry name" value="TRANSCRIPTIONAL REGULATOR SLYA"/>
    <property type="match status" value="1"/>
</dbReference>
<evidence type="ECO:0000256" key="1">
    <source>
        <dbReference type="ARBA" id="ARBA00023015"/>
    </source>
</evidence>
<dbReference type="SMART" id="SM00347">
    <property type="entry name" value="HTH_MARR"/>
    <property type="match status" value="1"/>
</dbReference>
<protein>
    <submittedName>
        <fullName evidence="5">MarR family transcriptional regulator</fullName>
    </submittedName>
</protein>
<evidence type="ECO:0000313" key="5">
    <source>
        <dbReference type="EMBL" id="MDM0045441.1"/>
    </source>
</evidence>
<accession>A0ABT7NBZ6</accession>
<dbReference type="Proteomes" id="UP001174908">
    <property type="component" value="Unassembled WGS sequence"/>
</dbReference>
<dbReference type="Pfam" id="PF12802">
    <property type="entry name" value="MarR_2"/>
    <property type="match status" value="1"/>
</dbReference>
<dbReference type="Gene3D" id="1.10.10.10">
    <property type="entry name" value="Winged helix-like DNA-binding domain superfamily/Winged helix DNA-binding domain"/>
    <property type="match status" value="1"/>
</dbReference>
<dbReference type="PRINTS" id="PR00598">
    <property type="entry name" value="HTHMARR"/>
</dbReference>
<keyword evidence="3" id="KW-0804">Transcription</keyword>
<feature type="domain" description="HTH marR-type" evidence="4">
    <location>
        <begin position="6"/>
        <end position="140"/>
    </location>
</feature>
<proteinExistence type="predicted"/>
<name>A0ABT7NBZ6_9BURK</name>
<keyword evidence="2" id="KW-0238">DNA-binding</keyword>
<evidence type="ECO:0000259" key="4">
    <source>
        <dbReference type="PROSITE" id="PS50995"/>
    </source>
</evidence>
<evidence type="ECO:0000256" key="2">
    <source>
        <dbReference type="ARBA" id="ARBA00023125"/>
    </source>
</evidence>
<dbReference type="RefSeq" id="WP_286660515.1">
    <property type="nucleotide sequence ID" value="NZ_JASZYV010000002.1"/>
</dbReference>
<keyword evidence="1" id="KW-0805">Transcription regulation</keyword>
<organism evidence="5 6">
    <name type="scientific">Variovorax dokdonensis</name>
    <dbReference type="NCBI Taxonomy" id="344883"/>
    <lineage>
        <taxon>Bacteria</taxon>
        <taxon>Pseudomonadati</taxon>
        <taxon>Pseudomonadota</taxon>
        <taxon>Betaproteobacteria</taxon>
        <taxon>Burkholderiales</taxon>
        <taxon>Comamonadaceae</taxon>
        <taxon>Variovorax</taxon>
    </lineage>
</organism>
<reference evidence="5" key="1">
    <citation type="submission" date="2023-06" db="EMBL/GenBank/DDBJ databases">
        <authorList>
            <person name="Jiang Y."/>
            <person name="Liu Q."/>
        </authorList>
    </citation>
    <scope>NUCLEOTIDE SEQUENCE</scope>
    <source>
        <strain evidence="5">CGMCC 1.12089</strain>
    </source>
</reference>
<dbReference type="InterPro" id="IPR036390">
    <property type="entry name" value="WH_DNA-bd_sf"/>
</dbReference>
<dbReference type="PANTHER" id="PTHR33164">
    <property type="entry name" value="TRANSCRIPTIONAL REGULATOR, MARR FAMILY"/>
    <property type="match status" value="1"/>
</dbReference>
<evidence type="ECO:0000256" key="3">
    <source>
        <dbReference type="ARBA" id="ARBA00023163"/>
    </source>
</evidence>
<sequence length="156" mass="17305">MKKDFSQRLGFLVNDVARMFGAQFDRLARERIGLSRAQCRVLGELARDEEPLSQADLAQRMELTPMAIGGLCERLEAGGWIERRPSAADRRAYEVHLAPNATKALEDAMAISDDIQAVALADLNAAEKTQLMALLGRVRRTLLESPGNVATKRQDR</sequence>